<evidence type="ECO:0000313" key="3">
    <source>
        <dbReference type="Proteomes" id="UP000027946"/>
    </source>
</evidence>
<protein>
    <submittedName>
        <fullName evidence="2">Uncharacterized protein</fullName>
    </submittedName>
</protein>
<dbReference type="EMBL" id="JJMM01000008">
    <property type="protein sequence ID" value="KDR95918.1"/>
    <property type="molecule type" value="Genomic_DNA"/>
</dbReference>
<gene>
    <name evidence="2" type="ORF">CLIT_8c00870</name>
</gene>
<dbReference type="STRING" id="1121324.CLIT_8c00870"/>
<keyword evidence="3" id="KW-1185">Reference proteome</keyword>
<proteinExistence type="predicted"/>
<evidence type="ECO:0000313" key="2">
    <source>
        <dbReference type="EMBL" id="KDR95918.1"/>
    </source>
</evidence>
<dbReference type="SUPFAM" id="SSF88659">
    <property type="entry name" value="Sigma3 and sigma4 domains of RNA polymerase sigma factors"/>
    <property type="match status" value="1"/>
</dbReference>
<dbReference type="AlphaFoldDB" id="A0A069RGI1"/>
<dbReference type="InterPro" id="IPR036388">
    <property type="entry name" value="WH-like_DNA-bd_sf"/>
</dbReference>
<reference evidence="2 3" key="1">
    <citation type="submission" date="2014-03" db="EMBL/GenBank/DDBJ databases">
        <title>Genome sequence of Clostridium litorale W6, DSM 5388.</title>
        <authorList>
            <person name="Poehlein A."/>
            <person name="Jagirdar A."/>
            <person name="Khonsari B."/>
            <person name="Chibani C.M."/>
            <person name="Gutierrez Gutierrez D.A."/>
            <person name="Davydova E."/>
            <person name="Alghaithi H.S."/>
            <person name="Nair K.P."/>
            <person name="Dhamotharan K."/>
            <person name="Chandran L."/>
            <person name="G W."/>
            <person name="Daniel R."/>
        </authorList>
    </citation>
    <scope>NUCLEOTIDE SEQUENCE [LARGE SCALE GENOMIC DNA]</scope>
    <source>
        <strain evidence="2 3">W6</strain>
    </source>
</reference>
<dbReference type="InterPro" id="IPR013324">
    <property type="entry name" value="RNA_pol_sigma_r3/r4-like"/>
</dbReference>
<accession>A0A069RGI1</accession>
<feature type="coiled-coil region" evidence="1">
    <location>
        <begin position="23"/>
        <end position="50"/>
    </location>
</feature>
<dbReference type="Proteomes" id="UP000027946">
    <property type="component" value="Unassembled WGS sequence"/>
</dbReference>
<keyword evidence="1" id="KW-0175">Coiled coil</keyword>
<dbReference type="Gene3D" id="1.10.10.10">
    <property type="entry name" value="Winged helix-like DNA-binding domain superfamily/Winged helix DNA-binding domain"/>
    <property type="match status" value="1"/>
</dbReference>
<name>A0A069RGI1_PEPLI</name>
<evidence type="ECO:0000256" key="1">
    <source>
        <dbReference type="SAM" id="Coils"/>
    </source>
</evidence>
<sequence length="150" mass="17430">MMGLGVSFFDRKSRWGGILLKDVEKTLREYRVIETRIEILQEQLKNIDDVGVSALDYTVDRVQTSNMSKPVEDIVLKKIEIEKEIYLAKHKLDIINKALSALDEEERQVIQMQVIEGKQWYKLCSCLHLGETALREKKKRALGKIRTVLQ</sequence>
<organism evidence="2 3">
    <name type="scientific">Peptoclostridium litorale DSM 5388</name>
    <dbReference type="NCBI Taxonomy" id="1121324"/>
    <lineage>
        <taxon>Bacteria</taxon>
        <taxon>Bacillati</taxon>
        <taxon>Bacillota</taxon>
        <taxon>Clostridia</taxon>
        <taxon>Peptostreptococcales</taxon>
        <taxon>Peptoclostridiaceae</taxon>
        <taxon>Peptoclostridium</taxon>
    </lineage>
</organism>
<comment type="caution">
    <text evidence="2">The sequence shown here is derived from an EMBL/GenBank/DDBJ whole genome shotgun (WGS) entry which is preliminary data.</text>
</comment>